<protein>
    <recommendedName>
        <fullName evidence="4">Sterol desaturase</fullName>
    </recommendedName>
</protein>
<feature type="transmembrane region" description="Helical" evidence="1">
    <location>
        <begin position="70"/>
        <end position="91"/>
    </location>
</feature>
<evidence type="ECO:0008006" key="4">
    <source>
        <dbReference type="Google" id="ProtNLM"/>
    </source>
</evidence>
<gene>
    <name evidence="2" type="ordered locus">HFX_1632</name>
</gene>
<feature type="transmembrane region" description="Helical" evidence="1">
    <location>
        <begin position="7"/>
        <end position="26"/>
    </location>
</feature>
<organism evidence="2 3">
    <name type="scientific">Haloferax mediterranei (strain ATCC 33500 / DSM 1411 / JCM 8866 / NBRC 14739 / NCIMB 2177 / R-4)</name>
    <name type="common">Halobacterium mediterranei</name>
    <dbReference type="NCBI Taxonomy" id="523841"/>
    <lineage>
        <taxon>Archaea</taxon>
        <taxon>Methanobacteriati</taxon>
        <taxon>Methanobacteriota</taxon>
        <taxon>Stenosarchaea group</taxon>
        <taxon>Halobacteria</taxon>
        <taxon>Halobacteriales</taxon>
        <taxon>Haloferacaceae</taxon>
        <taxon>Haloferax</taxon>
    </lineage>
</organism>
<reference evidence="2 3" key="1">
    <citation type="journal article" date="2012" name="J. Bacteriol.">
        <title>Complete genome sequence of the metabolically versatile halophilic archaeon Haloferax mediterranei, a poly(3-hydroxybutyrate-co-3-hydroxyvalerate) producer.</title>
        <authorList>
            <person name="Han J."/>
            <person name="Zhang F."/>
            <person name="Hou J."/>
            <person name="Liu X."/>
            <person name="Li M."/>
            <person name="Liu H."/>
            <person name="Cai L."/>
            <person name="Zhang B."/>
            <person name="Chen Y."/>
            <person name="Zhou J."/>
            <person name="Hu S."/>
            <person name="Xiang H."/>
        </authorList>
    </citation>
    <scope>NUCLEOTIDE SEQUENCE [LARGE SCALE GENOMIC DNA]</scope>
    <source>
        <strain evidence="3">ATCC 33500 / DSM 1411 / JCM 8866 / NBRC 14739 / NCIMB 2177 / R-4</strain>
    </source>
</reference>
<dbReference type="KEGG" id="hme:HFX_1632"/>
<keyword evidence="1" id="KW-0472">Membrane</keyword>
<feature type="transmembrane region" description="Helical" evidence="1">
    <location>
        <begin position="97"/>
        <end position="117"/>
    </location>
</feature>
<dbReference type="AlphaFoldDB" id="I3R528"/>
<dbReference type="EMBL" id="CP001868">
    <property type="protein sequence ID" value="AFK19338.1"/>
    <property type="molecule type" value="Genomic_DNA"/>
</dbReference>
<keyword evidence="1" id="KW-0812">Transmembrane</keyword>
<evidence type="ECO:0000256" key="1">
    <source>
        <dbReference type="SAM" id="Phobius"/>
    </source>
</evidence>
<evidence type="ECO:0000313" key="2">
    <source>
        <dbReference type="EMBL" id="AFK19338.1"/>
    </source>
</evidence>
<sequence>MMSHRTLPSLVGLLVAVLVGSGLYWLAENVGLALATGIAWGGGFATVVYGERQYSAHYPGSEWSNKWSTLGTVLITIAATVGIGSSFPVSFELRLGLQFLVIGTGFVGSMVATVAELERNAA</sequence>
<dbReference type="STRING" id="523841.HFX_1632"/>
<dbReference type="eggNOG" id="arCOG13160">
    <property type="taxonomic scope" value="Archaea"/>
</dbReference>
<evidence type="ECO:0000313" key="3">
    <source>
        <dbReference type="Proteomes" id="UP000006469"/>
    </source>
</evidence>
<dbReference type="HOGENOM" id="CLU_2021443_0_0_2"/>
<proteinExistence type="predicted"/>
<dbReference type="Proteomes" id="UP000006469">
    <property type="component" value="Chromosome"/>
</dbReference>
<feature type="transmembrane region" description="Helical" evidence="1">
    <location>
        <begin position="32"/>
        <end position="50"/>
    </location>
</feature>
<name>I3R528_HALMT</name>
<accession>I3R528</accession>
<keyword evidence="1" id="KW-1133">Transmembrane helix</keyword>